<name>A0A1H8VRX0_9FIRM</name>
<proteinExistence type="predicted"/>
<gene>
    <name evidence="1" type="ORF">SAMN04490178_11286</name>
</gene>
<dbReference type="OrthoDB" id="1397020at2"/>
<reference evidence="1 2" key="1">
    <citation type="submission" date="2016-10" db="EMBL/GenBank/DDBJ databases">
        <authorList>
            <person name="de Groot N.N."/>
        </authorList>
    </citation>
    <scope>NUCLEOTIDE SEQUENCE [LARGE SCALE GENOMIC DNA]</scope>
    <source>
        <strain evidence="1 2">DSM 13305</strain>
    </source>
</reference>
<dbReference type="EMBL" id="FODY01000012">
    <property type="protein sequence ID" value="SEP18141.1"/>
    <property type="molecule type" value="Genomic_DNA"/>
</dbReference>
<dbReference type="STRING" id="112903.SAMN04490178_11286"/>
<dbReference type="AlphaFoldDB" id="A0A1H8VRX0"/>
<protein>
    <submittedName>
        <fullName evidence="1">CRISPR-associated protein Csh1</fullName>
    </submittedName>
</protein>
<keyword evidence="2" id="KW-1185">Reference proteome</keyword>
<accession>A0A1H8VRX0</accession>
<evidence type="ECO:0000313" key="2">
    <source>
        <dbReference type="Proteomes" id="UP000198847"/>
    </source>
</evidence>
<dbReference type="Proteomes" id="UP000198847">
    <property type="component" value="Unassembled WGS sequence"/>
</dbReference>
<dbReference type="RefSeq" id="WP_091747204.1">
    <property type="nucleotide sequence ID" value="NZ_FODY01000012.1"/>
</dbReference>
<sequence>MIRDLAGGFQQAQQQFPKIIQDNYRLKEGLYIRLELGKSWAEQAADFEKNHLIVARKEEPAASELLPWFICQEYASSLIDMNKPVDPKKQVHGNNPFTLFMKRDVFLGEKEAAKFSVRENIERFLIAAGREAVRQKWLELLPQDKSKSSQGLDFFQDSDYARALAYLDSEERNGLIDQVAQWYDTYLEELTAFIRPLPFKNYVKLFFTVPPVYQNLPSEELYELEYLLYTIPKIFNSNDYNQIGTAGLIGLPSFDMSMNSKKPFLAHKTMRVEAPDRVPLQQALLARKTTEWLAAAKPVYVMNKLGYGSGFVPPAGPVPPEGTFHIYLDGKYNEIYGYENVPFPPQTKLAVDWGNFLQVRNSDGEERYYDALADTAAVHKAISNRFFRGRLGQSFLTNEPEVRAGDFTAQMVALYMQSRQALHDWLYKGTSISLQGLFAKITLRLLVEQLLQVETVRLADLADAFNLRLSIQMVLDEKGGQMMADRIKDTVDSLRAKLVSTGLAVCESDEEFYFTAGQLAYYLVSQSRAQKLTGDKYEPFLRAKNGKQLKQRLQEIYMLYKHEIWVNHVRFNQAFSMVMGYLPETDNRGDAREMLLAGIFAYNLLFEKTDKGAE</sequence>
<evidence type="ECO:0000313" key="1">
    <source>
        <dbReference type="EMBL" id="SEP18141.1"/>
    </source>
</evidence>
<organism evidence="1 2">
    <name type="scientific">Propionispora vibrioides</name>
    <dbReference type="NCBI Taxonomy" id="112903"/>
    <lineage>
        <taxon>Bacteria</taxon>
        <taxon>Bacillati</taxon>
        <taxon>Bacillota</taxon>
        <taxon>Negativicutes</taxon>
        <taxon>Selenomonadales</taxon>
        <taxon>Sporomusaceae</taxon>
        <taxon>Propionispora</taxon>
    </lineage>
</organism>